<proteinExistence type="predicted"/>
<evidence type="ECO:0000313" key="2">
    <source>
        <dbReference type="Proteomes" id="UP000823775"/>
    </source>
</evidence>
<evidence type="ECO:0000313" key="1">
    <source>
        <dbReference type="EMBL" id="MCD7465688.1"/>
    </source>
</evidence>
<dbReference type="Proteomes" id="UP000823775">
    <property type="component" value="Unassembled WGS sequence"/>
</dbReference>
<accession>A0ABS8T3I8</accession>
<protein>
    <submittedName>
        <fullName evidence="1">Uncharacterized protein</fullName>
    </submittedName>
</protein>
<sequence>MAKISAKSGCRFSKRLKNSFLSSSPVEISYSSSKDFHESSSCLVKKPSLSCPKKEKFDSSISFDMEDIVIYLKQLEDSHCSSLGAAVGDPHKCNESIAILISDVANLKKQLTHIQHEGVKSFNKVLRQVDSAAARAEISDNELAIVVQNSYSSLSIRFKKSYHLFSKRIINMLKYFLGRA</sequence>
<name>A0ABS8T3I8_DATST</name>
<comment type="caution">
    <text evidence="1">The sequence shown here is derived from an EMBL/GenBank/DDBJ whole genome shotgun (WGS) entry which is preliminary data.</text>
</comment>
<gene>
    <name evidence="1" type="ORF">HAX54_001765</name>
</gene>
<dbReference type="EMBL" id="JACEIK010001070">
    <property type="protein sequence ID" value="MCD7465688.1"/>
    <property type="molecule type" value="Genomic_DNA"/>
</dbReference>
<organism evidence="1 2">
    <name type="scientific">Datura stramonium</name>
    <name type="common">Jimsonweed</name>
    <name type="synonym">Common thornapple</name>
    <dbReference type="NCBI Taxonomy" id="4076"/>
    <lineage>
        <taxon>Eukaryota</taxon>
        <taxon>Viridiplantae</taxon>
        <taxon>Streptophyta</taxon>
        <taxon>Embryophyta</taxon>
        <taxon>Tracheophyta</taxon>
        <taxon>Spermatophyta</taxon>
        <taxon>Magnoliopsida</taxon>
        <taxon>eudicotyledons</taxon>
        <taxon>Gunneridae</taxon>
        <taxon>Pentapetalae</taxon>
        <taxon>asterids</taxon>
        <taxon>lamiids</taxon>
        <taxon>Solanales</taxon>
        <taxon>Solanaceae</taxon>
        <taxon>Solanoideae</taxon>
        <taxon>Datureae</taxon>
        <taxon>Datura</taxon>
    </lineage>
</organism>
<keyword evidence="2" id="KW-1185">Reference proteome</keyword>
<reference evidence="1 2" key="1">
    <citation type="journal article" date="2021" name="BMC Genomics">
        <title>Datura genome reveals duplications of psychoactive alkaloid biosynthetic genes and high mutation rate following tissue culture.</title>
        <authorList>
            <person name="Rajewski A."/>
            <person name="Carter-House D."/>
            <person name="Stajich J."/>
            <person name="Litt A."/>
        </authorList>
    </citation>
    <scope>NUCLEOTIDE SEQUENCE [LARGE SCALE GENOMIC DNA]</scope>
    <source>
        <strain evidence="1">AR-01</strain>
    </source>
</reference>